<accession>A0A2P8DVN6</accession>
<keyword evidence="1" id="KW-1133">Transmembrane helix</keyword>
<keyword evidence="3" id="KW-1185">Reference proteome</keyword>
<name>A0A2P8DVN6_9BACT</name>
<keyword evidence="1" id="KW-0472">Membrane</keyword>
<keyword evidence="1" id="KW-0812">Transmembrane</keyword>
<proteinExistence type="predicted"/>
<organism evidence="2 3">
    <name type="scientific">Cecembia rubra</name>
    <dbReference type="NCBI Taxonomy" id="1485585"/>
    <lineage>
        <taxon>Bacteria</taxon>
        <taxon>Pseudomonadati</taxon>
        <taxon>Bacteroidota</taxon>
        <taxon>Cytophagia</taxon>
        <taxon>Cytophagales</taxon>
        <taxon>Cyclobacteriaceae</taxon>
        <taxon>Cecembia</taxon>
    </lineage>
</organism>
<dbReference type="EMBL" id="PYGF01000014">
    <property type="protein sequence ID" value="PSL01265.1"/>
    <property type="molecule type" value="Genomic_DNA"/>
</dbReference>
<dbReference type="Proteomes" id="UP000240708">
    <property type="component" value="Unassembled WGS sequence"/>
</dbReference>
<comment type="caution">
    <text evidence="2">The sequence shown here is derived from an EMBL/GenBank/DDBJ whole genome shotgun (WGS) entry which is preliminary data.</text>
</comment>
<sequence length="50" mass="6287">MLFNSFEFLLFFPVVFLLYWFVFQKNLKAQNAFILVASYVFYGWWDWRFS</sequence>
<evidence type="ECO:0000313" key="2">
    <source>
        <dbReference type="EMBL" id="PSL01265.1"/>
    </source>
</evidence>
<protein>
    <recommendedName>
        <fullName evidence="4">Membrane-bound O-acyltransferase family protein</fullName>
    </recommendedName>
</protein>
<evidence type="ECO:0008006" key="4">
    <source>
        <dbReference type="Google" id="ProtNLM"/>
    </source>
</evidence>
<feature type="transmembrane region" description="Helical" evidence="1">
    <location>
        <begin position="6"/>
        <end position="22"/>
    </location>
</feature>
<gene>
    <name evidence="2" type="ORF">CLV48_11467</name>
</gene>
<dbReference type="AlphaFoldDB" id="A0A2P8DVN6"/>
<evidence type="ECO:0000313" key="3">
    <source>
        <dbReference type="Proteomes" id="UP000240708"/>
    </source>
</evidence>
<evidence type="ECO:0000256" key="1">
    <source>
        <dbReference type="SAM" id="Phobius"/>
    </source>
</evidence>
<reference evidence="2 3" key="1">
    <citation type="submission" date="2018-03" db="EMBL/GenBank/DDBJ databases">
        <title>Genomic Encyclopedia of Archaeal and Bacterial Type Strains, Phase II (KMG-II): from individual species to whole genera.</title>
        <authorList>
            <person name="Goeker M."/>
        </authorList>
    </citation>
    <scope>NUCLEOTIDE SEQUENCE [LARGE SCALE GENOMIC DNA]</scope>
    <source>
        <strain evidence="2 3">DSM 28057</strain>
    </source>
</reference>